<evidence type="ECO:0000256" key="7">
    <source>
        <dbReference type="SAM" id="Phobius"/>
    </source>
</evidence>
<comment type="function">
    <text evidence="1">Involved in DNA recombination.</text>
</comment>
<comment type="caution">
    <text evidence="8">The sequence shown here is derived from an EMBL/GenBank/DDBJ whole genome shotgun (WGS) entry which is preliminary data.</text>
</comment>
<evidence type="ECO:0000256" key="6">
    <source>
        <dbReference type="SAM" id="Coils"/>
    </source>
</evidence>
<dbReference type="RefSeq" id="WP_377374873.1">
    <property type="nucleotide sequence ID" value="NZ_JBHSSW010000003.1"/>
</dbReference>
<gene>
    <name evidence="8" type="primary">rmuC</name>
    <name evidence="8" type="ORF">ACFQDM_02235</name>
</gene>
<dbReference type="EMBL" id="JBHSSW010000003">
    <property type="protein sequence ID" value="MFC6196876.1"/>
    <property type="molecule type" value="Genomic_DNA"/>
</dbReference>
<keyword evidence="7" id="KW-1133">Transmembrane helix</keyword>
<sequence>MNMPIATLGQLQLDLIHVTLVALLLISLVLAFRAMSEAKRQRAQADRARDMREEFKQLDEAHDALDREHAALLARFEALGSGMDRERADFTARLEAADERVRTLQARLDDTSKSLEAARVREEERKAAFDSERKQLVELRAEVETKFNEIAQSALSKSQKLFLETANETFGRQKEAAAGNLKEMFSPLKEAIGKFETRVETIEKVRAEDKSKLSEQVENITRLLSQTQTVTSKLVNALSTPRGGGSWGEESLRNALELAGVSEHCDFLEQTQDSGSGLRPDVVLKMPGGREIVIDSKAVMDNYLRASEETDDTQRRQYLMAHARHFKDQIKRLASKDYWKDIENRVDFVAMWVPGENFYSAALSVDRDLFDFAARNRVLIVTPATLIALAKAVAYGWRQEEASKNALEAAKIGRELHKRLKTLADHVEKVGRHLGQSVNAYNRMTGSYDRMVMSQARKFEELHLNESGTTLPDIQLLEEFPVNATPASNDDSDETS</sequence>
<organism evidence="8 9">
    <name type="scientific">Ponticaulis profundi</name>
    <dbReference type="NCBI Taxonomy" id="2665222"/>
    <lineage>
        <taxon>Bacteria</taxon>
        <taxon>Pseudomonadati</taxon>
        <taxon>Pseudomonadota</taxon>
        <taxon>Alphaproteobacteria</taxon>
        <taxon>Hyphomonadales</taxon>
        <taxon>Hyphomonadaceae</taxon>
        <taxon>Ponticaulis</taxon>
    </lineage>
</organism>
<evidence type="ECO:0000313" key="8">
    <source>
        <dbReference type="EMBL" id="MFC6196876.1"/>
    </source>
</evidence>
<accession>A0ABW1S5G1</accession>
<dbReference type="InterPro" id="IPR003798">
    <property type="entry name" value="DNA_recombination_RmuC"/>
</dbReference>
<keyword evidence="7" id="KW-0812">Transmembrane</keyword>
<keyword evidence="4 6" id="KW-0175">Coiled coil</keyword>
<evidence type="ECO:0000256" key="5">
    <source>
        <dbReference type="ARBA" id="ARBA00023172"/>
    </source>
</evidence>
<evidence type="ECO:0000256" key="1">
    <source>
        <dbReference type="ARBA" id="ARBA00003416"/>
    </source>
</evidence>
<dbReference type="PANTHER" id="PTHR30563:SF0">
    <property type="entry name" value="DNA RECOMBINATION PROTEIN RMUC"/>
    <property type="match status" value="1"/>
</dbReference>
<keyword evidence="9" id="KW-1185">Reference proteome</keyword>
<keyword evidence="7" id="KW-0472">Membrane</keyword>
<name>A0ABW1S5G1_9PROT</name>
<dbReference type="Pfam" id="PF02646">
    <property type="entry name" value="RmuC"/>
    <property type="match status" value="1"/>
</dbReference>
<evidence type="ECO:0000256" key="2">
    <source>
        <dbReference type="ARBA" id="ARBA00009840"/>
    </source>
</evidence>
<dbReference type="PANTHER" id="PTHR30563">
    <property type="entry name" value="DNA RECOMBINATION PROTEIN RMUC"/>
    <property type="match status" value="1"/>
</dbReference>
<keyword evidence="5" id="KW-0233">DNA recombination</keyword>
<feature type="transmembrane region" description="Helical" evidence="7">
    <location>
        <begin position="15"/>
        <end position="32"/>
    </location>
</feature>
<comment type="similarity">
    <text evidence="2">Belongs to the RmuC family.</text>
</comment>
<protein>
    <recommendedName>
        <fullName evidence="3">DNA recombination protein RmuC homolog</fullName>
    </recommendedName>
</protein>
<evidence type="ECO:0000313" key="9">
    <source>
        <dbReference type="Proteomes" id="UP001596303"/>
    </source>
</evidence>
<evidence type="ECO:0000256" key="4">
    <source>
        <dbReference type="ARBA" id="ARBA00023054"/>
    </source>
</evidence>
<proteinExistence type="inferred from homology"/>
<feature type="coiled-coil region" evidence="6">
    <location>
        <begin position="38"/>
        <end position="121"/>
    </location>
</feature>
<dbReference type="Proteomes" id="UP001596303">
    <property type="component" value="Unassembled WGS sequence"/>
</dbReference>
<reference evidence="9" key="1">
    <citation type="journal article" date="2019" name="Int. J. Syst. Evol. Microbiol.">
        <title>The Global Catalogue of Microorganisms (GCM) 10K type strain sequencing project: providing services to taxonomists for standard genome sequencing and annotation.</title>
        <authorList>
            <consortium name="The Broad Institute Genomics Platform"/>
            <consortium name="The Broad Institute Genome Sequencing Center for Infectious Disease"/>
            <person name="Wu L."/>
            <person name="Ma J."/>
        </authorList>
    </citation>
    <scope>NUCLEOTIDE SEQUENCE [LARGE SCALE GENOMIC DNA]</scope>
    <source>
        <strain evidence="9">CGMCC-1.15741</strain>
    </source>
</reference>
<evidence type="ECO:0000256" key="3">
    <source>
        <dbReference type="ARBA" id="ARBA00021840"/>
    </source>
</evidence>